<comment type="caution">
    <text evidence="2">The sequence shown here is derived from an EMBL/GenBank/DDBJ whole genome shotgun (WGS) entry which is preliminary data.</text>
</comment>
<reference evidence="2" key="1">
    <citation type="submission" date="2020-03" db="EMBL/GenBank/DDBJ databases">
        <title>Site-based positive gene gene selection in Geosmithia morbida across the United States reveals a broad range of putative effectors and factors for local host and environmental adapation.</title>
        <authorList>
            <person name="Onufrak A."/>
            <person name="Murdoch R.W."/>
            <person name="Gazis R."/>
            <person name="Huff M."/>
            <person name="Staton M."/>
            <person name="Klingeman W."/>
            <person name="Hadziabdic D."/>
        </authorList>
    </citation>
    <scope>NUCLEOTIDE SEQUENCE</scope>
    <source>
        <strain evidence="2">1262</strain>
    </source>
</reference>
<dbReference type="RefSeq" id="XP_035321919.1">
    <property type="nucleotide sequence ID" value="XM_035468785.1"/>
</dbReference>
<evidence type="ECO:0008006" key="4">
    <source>
        <dbReference type="Google" id="ProtNLM"/>
    </source>
</evidence>
<feature type="compositionally biased region" description="Polar residues" evidence="1">
    <location>
        <begin position="38"/>
        <end position="71"/>
    </location>
</feature>
<organism evidence="2 3">
    <name type="scientific">Geosmithia morbida</name>
    <dbReference type="NCBI Taxonomy" id="1094350"/>
    <lineage>
        <taxon>Eukaryota</taxon>
        <taxon>Fungi</taxon>
        <taxon>Dikarya</taxon>
        <taxon>Ascomycota</taxon>
        <taxon>Pezizomycotina</taxon>
        <taxon>Sordariomycetes</taxon>
        <taxon>Hypocreomycetidae</taxon>
        <taxon>Hypocreales</taxon>
        <taxon>Bionectriaceae</taxon>
        <taxon>Geosmithia</taxon>
    </lineage>
</organism>
<dbReference type="OrthoDB" id="4155914at2759"/>
<feature type="compositionally biased region" description="Polar residues" evidence="1">
    <location>
        <begin position="206"/>
        <end position="221"/>
    </location>
</feature>
<dbReference type="Proteomes" id="UP000749293">
    <property type="component" value="Unassembled WGS sequence"/>
</dbReference>
<dbReference type="AlphaFoldDB" id="A0A9P4YVG2"/>
<evidence type="ECO:0000256" key="1">
    <source>
        <dbReference type="SAM" id="MobiDB-lite"/>
    </source>
</evidence>
<sequence length="541" mass="59083">MPTFPRLGKHSDRSHNNLTEDSSSSPPPGQGLSSTLSQFRLPSRNSSETSFNDQRTQPPTSAAATYHQQQHPAPSAGDGASIGGGGGGGARIASQQQLYNNNSSSDVGDSQSFFAGRRHSEFDTVDPSVQRSQSQSQTKSHRYSAYAGIPQHSSLQNQQQQQAHDSSPNPQAQPVMAPSTQGLTRGGKGSLRDQPGGSGAGAQTPRFEQSSSLDLGRQSPQPDRDSTEGEKAFNELLAKYKNVKRLYFDRKAVIEGLNGQVEQLQNAVANQRITHSRTALDDNEYSARSNRLNGAIMNLAFNIRKDWKSLPPWLASKVSADALKTGKQEMTAVGRATISRWLTEELFDKCFHPGLDEELSSQLKMIELSIRGNAYTMHSQEEFDALTTKVVHWRMATLDGLQSKLSPDLVDANKQALMKRTTTNLTNYLYKFLNDPPPAGVDGSTSMIAELAVSIAGNLPLESRDVAINYPLPGDIVRPDIMEVEKTELPPIDDGDSDEDSDEDSDGKAAAPKELKVRFAAFMAWEVRGRQVLVKAPVWTM</sequence>
<accession>A0A9P4YVG2</accession>
<name>A0A9P4YVG2_9HYPO</name>
<feature type="region of interest" description="Disordered" evidence="1">
    <location>
        <begin position="1"/>
        <end position="229"/>
    </location>
</feature>
<feature type="compositionally biased region" description="Polar residues" evidence="1">
    <location>
        <begin position="168"/>
        <end position="183"/>
    </location>
</feature>
<feature type="compositionally biased region" description="Low complexity" evidence="1">
    <location>
        <begin position="151"/>
        <end position="167"/>
    </location>
</feature>
<proteinExistence type="predicted"/>
<feature type="compositionally biased region" description="Gly residues" evidence="1">
    <location>
        <begin position="80"/>
        <end position="90"/>
    </location>
</feature>
<feature type="region of interest" description="Disordered" evidence="1">
    <location>
        <begin position="488"/>
        <end position="511"/>
    </location>
</feature>
<feature type="compositionally biased region" description="Polar residues" evidence="1">
    <location>
        <begin position="127"/>
        <end position="138"/>
    </location>
</feature>
<gene>
    <name evidence="2" type="ORF">GMORB2_6817</name>
</gene>
<evidence type="ECO:0000313" key="2">
    <source>
        <dbReference type="EMBL" id="KAF4123267.1"/>
    </source>
</evidence>
<feature type="compositionally biased region" description="Acidic residues" evidence="1">
    <location>
        <begin position="491"/>
        <end position="505"/>
    </location>
</feature>
<protein>
    <recommendedName>
        <fullName evidence="4">S-adenosylmethionine-dependent methyltransferase-like protein</fullName>
    </recommendedName>
</protein>
<evidence type="ECO:0000313" key="3">
    <source>
        <dbReference type="Proteomes" id="UP000749293"/>
    </source>
</evidence>
<keyword evidence="3" id="KW-1185">Reference proteome</keyword>
<dbReference type="GeneID" id="55973040"/>
<dbReference type="EMBL" id="JAANYQ010000007">
    <property type="protein sequence ID" value="KAF4123267.1"/>
    <property type="molecule type" value="Genomic_DNA"/>
</dbReference>